<evidence type="ECO:0000313" key="1">
    <source>
        <dbReference type="EMBL" id="PSC73416.1"/>
    </source>
</evidence>
<comment type="caution">
    <text evidence="1">The sequence shown here is derived from an EMBL/GenBank/DDBJ whole genome shotgun (WGS) entry which is preliminary data.</text>
</comment>
<protein>
    <submittedName>
        <fullName evidence="1">Uncharacterized protein</fullName>
    </submittedName>
</protein>
<accession>A0A2P6VH47</accession>
<reference evidence="1 2" key="1">
    <citation type="journal article" date="2018" name="Plant J.">
        <title>Genome sequences of Chlorella sorokiniana UTEX 1602 and Micractinium conductrix SAG 241.80: implications to maltose excretion by a green alga.</title>
        <authorList>
            <person name="Arriola M.B."/>
            <person name="Velmurugan N."/>
            <person name="Zhang Y."/>
            <person name="Plunkett M.H."/>
            <person name="Hondzo H."/>
            <person name="Barney B.M."/>
        </authorList>
    </citation>
    <scope>NUCLEOTIDE SEQUENCE [LARGE SCALE GENOMIC DNA]</scope>
    <source>
        <strain evidence="1 2">SAG 241.80</strain>
    </source>
</reference>
<dbReference type="OrthoDB" id="508378at2759"/>
<name>A0A2P6VH47_9CHLO</name>
<sequence>MQRGITYYGSGARLRAVAHKLLQGRRVKVYTLGGSVTASAALHPRGLSYAALLFRFINGTFPNRMQILEPFNSPSRRAFEQLIRRLLALPGRPAVMLLHHYAWWMSKGDGLWGGLFYKEPEAQHTTFAHYYDLPSVSLRAAAWRLMEAGVEGFKVDKLLRPGGLNGATKKPIPVADEGESNLYLYGDVGHPEVNGQQALAELLTAPLTRAVREAAAGLTLATRVDDRLGELPPPMIPKNPVGAASVCAMLEDFKKVVTHRSGFQFVAHRPDAPTFALQKWRWQGNRPGDWVEMEVNTVAEGAHRRALATVMLVHLRSYENMGLARVECVEGCACPPAALDTLWRIKASIFYAFAHKVTQHPRCRLRVTIEDEPGRAQQQAHKVSLTGLMVTH</sequence>
<gene>
    <name evidence="1" type="ORF">C2E20_3417</name>
</gene>
<dbReference type="PANTHER" id="PTHR34407:SF1">
    <property type="entry name" value="SGNH HYDROLASE-TYPE ESTERASE DOMAIN-CONTAINING PROTEIN"/>
    <property type="match status" value="1"/>
</dbReference>
<keyword evidence="2" id="KW-1185">Reference proteome</keyword>
<dbReference type="EMBL" id="LHPF02000007">
    <property type="protein sequence ID" value="PSC73416.1"/>
    <property type="molecule type" value="Genomic_DNA"/>
</dbReference>
<dbReference type="Proteomes" id="UP000239649">
    <property type="component" value="Unassembled WGS sequence"/>
</dbReference>
<evidence type="ECO:0000313" key="2">
    <source>
        <dbReference type="Proteomes" id="UP000239649"/>
    </source>
</evidence>
<dbReference type="AlphaFoldDB" id="A0A2P6VH47"/>
<dbReference type="PANTHER" id="PTHR34407">
    <property type="entry name" value="EXPRESSED PROTEIN"/>
    <property type="match status" value="1"/>
</dbReference>
<organism evidence="1 2">
    <name type="scientific">Micractinium conductrix</name>
    <dbReference type="NCBI Taxonomy" id="554055"/>
    <lineage>
        <taxon>Eukaryota</taxon>
        <taxon>Viridiplantae</taxon>
        <taxon>Chlorophyta</taxon>
        <taxon>core chlorophytes</taxon>
        <taxon>Trebouxiophyceae</taxon>
        <taxon>Chlorellales</taxon>
        <taxon>Chlorellaceae</taxon>
        <taxon>Chlorella clade</taxon>
        <taxon>Micractinium</taxon>
    </lineage>
</organism>
<proteinExistence type="predicted"/>